<evidence type="ECO:0000313" key="7">
    <source>
        <dbReference type="Proteomes" id="UP001595696"/>
    </source>
</evidence>
<reference evidence="7" key="1">
    <citation type="journal article" date="2019" name="Int. J. Syst. Evol. Microbiol.">
        <title>The Global Catalogue of Microorganisms (GCM) 10K type strain sequencing project: providing services to taxonomists for standard genome sequencing and annotation.</title>
        <authorList>
            <consortium name="The Broad Institute Genomics Platform"/>
            <consortium name="The Broad Institute Genome Sequencing Center for Infectious Disease"/>
            <person name="Wu L."/>
            <person name="Ma J."/>
        </authorList>
    </citation>
    <scope>NUCLEOTIDE SEQUENCE [LARGE SCALE GENOMIC DNA]</scope>
    <source>
        <strain evidence="7">CGMCC 4.7330</strain>
    </source>
</reference>
<organism evidence="6 7">
    <name type="scientific">Nocardia jiangsuensis</name>
    <dbReference type="NCBI Taxonomy" id="1691563"/>
    <lineage>
        <taxon>Bacteria</taxon>
        <taxon>Bacillati</taxon>
        <taxon>Actinomycetota</taxon>
        <taxon>Actinomycetes</taxon>
        <taxon>Mycobacteriales</taxon>
        <taxon>Nocardiaceae</taxon>
        <taxon>Nocardia</taxon>
    </lineage>
</organism>
<evidence type="ECO:0000259" key="5">
    <source>
        <dbReference type="PROSITE" id="PS51078"/>
    </source>
</evidence>
<dbReference type="PANTHER" id="PTHR30136:SF24">
    <property type="entry name" value="HTH-TYPE TRANSCRIPTIONAL REPRESSOR ALLR"/>
    <property type="match status" value="1"/>
</dbReference>
<dbReference type="Pfam" id="PF09339">
    <property type="entry name" value="HTH_IclR"/>
    <property type="match status" value="1"/>
</dbReference>
<evidence type="ECO:0000259" key="4">
    <source>
        <dbReference type="PROSITE" id="PS51077"/>
    </source>
</evidence>
<dbReference type="PROSITE" id="PS51077">
    <property type="entry name" value="HTH_ICLR"/>
    <property type="match status" value="1"/>
</dbReference>
<feature type="domain" description="IclR-ED" evidence="5">
    <location>
        <begin position="63"/>
        <end position="247"/>
    </location>
</feature>
<dbReference type="SUPFAM" id="SSF55781">
    <property type="entry name" value="GAF domain-like"/>
    <property type="match status" value="1"/>
</dbReference>
<dbReference type="SUPFAM" id="SSF46785">
    <property type="entry name" value="Winged helix' DNA-binding domain"/>
    <property type="match status" value="1"/>
</dbReference>
<dbReference type="Proteomes" id="UP001595696">
    <property type="component" value="Unassembled WGS sequence"/>
</dbReference>
<dbReference type="Pfam" id="PF01614">
    <property type="entry name" value="IclR_C"/>
    <property type="match status" value="1"/>
</dbReference>
<keyword evidence="7" id="KW-1185">Reference proteome</keyword>
<dbReference type="InterPro" id="IPR005471">
    <property type="entry name" value="Tscrpt_reg_IclR_N"/>
</dbReference>
<comment type="caution">
    <text evidence="6">The sequence shown here is derived from an EMBL/GenBank/DDBJ whole genome shotgun (WGS) entry which is preliminary data.</text>
</comment>
<dbReference type="SMART" id="SM00346">
    <property type="entry name" value="HTH_ICLR"/>
    <property type="match status" value="1"/>
</dbReference>
<protein>
    <submittedName>
        <fullName evidence="6">IclR family transcriptional regulator</fullName>
    </submittedName>
</protein>
<accession>A0ABV8DNW0</accession>
<keyword evidence="1" id="KW-0805">Transcription regulation</keyword>
<name>A0ABV8DNW0_9NOCA</name>
<keyword evidence="2" id="KW-0238">DNA-binding</keyword>
<dbReference type="PANTHER" id="PTHR30136">
    <property type="entry name" value="HELIX-TURN-HELIX TRANSCRIPTIONAL REGULATOR, ICLR FAMILY"/>
    <property type="match status" value="1"/>
</dbReference>
<dbReference type="InterPro" id="IPR050707">
    <property type="entry name" value="HTH_MetabolicPath_Reg"/>
</dbReference>
<dbReference type="Gene3D" id="1.10.10.10">
    <property type="entry name" value="Winged helix-like DNA-binding domain superfamily/Winged helix DNA-binding domain"/>
    <property type="match status" value="1"/>
</dbReference>
<evidence type="ECO:0000256" key="3">
    <source>
        <dbReference type="ARBA" id="ARBA00023163"/>
    </source>
</evidence>
<feature type="domain" description="HTH iclR-type" evidence="4">
    <location>
        <begin position="1"/>
        <end position="62"/>
    </location>
</feature>
<dbReference type="InterPro" id="IPR036390">
    <property type="entry name" value="WH_DNA-bd_sf"/>
</dbReference>
<gene>
    <name evidence="6" type="ORF">ACFO0B_05870</name>
</gene>
<evidence type="ECO:0000313" key="6">
    <source>
        <dbReference type="EMBL" id="MFC3961514.1"/>
    </source>
</evidence>
<evidence type="ECO:0000256" key="2">
    <source>
        <dbReference type="ARBA" id="ARBA00023125"/>
    </source>
</evidence>
<dbReference type="PROSITE" id="PS51078">
    <property type="entry name" value="ICLR_ED"/>
    <property type="match status" value="1"/>
</dbReference>
<dbReference type="InterPro" id="IPR029016">
    <property type="entry name" value="GAF-like_dom_sf"/>
</dbReference>
<dbReference type="Gene3D" id="3.30.450.40">
    <property type="match status" value="1"/>
</dbReference>
<dbReference type="InterPro" id="IPR014757">
    <property type="entry name" value="Tscrpt_reg_IclR_C"/>
</dbReference>
<keyword evidence="3" id="KW-0804">Transcription</keyword>
<evidence type="ECO:0000256" key="1">
    <source>
        <dbReference type="ARBA" id="ARBA00023015"/>
    </source>
</evidence>
<proteinExistence type="predicted"/>
<dbReference type="EMBL" id="JBHSAX010000005">
    <property type="protein sequence ID" value="MFC3961514.1"/>
    <property type="molecule type" value="Genomic_DNA"/>
</dbReference>
<sequence>MQSVNRAVDILLAFNAAHPELTLRELAETVGLPLSSTHRLARTLVERGFLRQDDWGTYALGTRLLELGGLVSNSSPLISVTADMVREIAGHTGETILIAGVNWIDNSVVIMSRVDSVHPLSVASPVGKRSALASGCIGKAVLSGLDVEESDALIPRIHLVRRTPETVIDPDTLIREVALARRRGYATDSNEYIPGVSGVAVPVAVGGRPLGAVAVIVPATRGSKARLAEIGAGLADLAATTIEPLGGRPPGRTRKSL</sequence>
<dbReference type="InterPro" id="IPR036388">
    <property type="entry name" value="WH-like_DNA-bd_sf"/>
</dbReference>